<gene>
    <name evidence="1" type="ORF">K3G42_007912</name>
</gene>
<evidence type="ECO:0000313" key="2">
    <source>
        <dbReference type="Proteomes" id="UP000827872"/>
    </source>
</evidence>
<dbReference type="Proteomes" id="UP000827872">
    <property type="component" value="Linkage Group LG03"/>
</dbReference>
<proteinExistence type="predicted"/>
<protein>
    <submittedName>
        <fullName evidence="1">Uncharacterized protein</fullName>
    </submittedName>
</protein>
<evidence type="ECO:0000313" key="1">
    <source>
        <dbReference type="EMBL" id="KAH7991618.1"/>
    </source>
</evidence>
<accession>A0ACB8EGL6</accession>
<reference evidence="1" key="1">
    <citation type="submission" date="2021-08" db="EMBL/GenBank/DDBJ databases">
        <title>The first chromosome-level gecko genome reveals the dynamic sex chromosomes of Neotropical dwarf geckos (Sphaerodactylidae: Sphaerodactylus).</title>
        <authorList>
            <person name="Pinto B.J."/>
            <person name="Keating S.E."/>
            <person name="Gamble T."/>
        </authorList>
    </citation>
    <scope>NUCLEOTIDE SEQUENCE</scope>
    <source>
        <strain evidence="1">TG3544</strain>
    </source>
</reference>
<sequence>MWIPSEAEQPPCQVAGGGGTFVPELACYQIPRLQLGHNQSATGQVTLHIPSAAVPGSVVTVTLQASSLHPAEDPAFAHIRLLVMPPSPVHNLSLPFCNVSRVDGSCGPSLPRCHTRHWTVTLQIWDEAGVRSVQVEGGGAVPHQADGPAELVSHTSDCCLQEARLVVTNRLGEKYLCRVEAPPEVPGKVVAMLPNVPSKEAAAVSIATRV</sequence>
<dbReference type="EMBL" id="CM037616">
    <property type="protein sequence ID" value="KAH7991618.1"/>
    <property type="molecule type" value="Genomic_DNA"/>
</dbReference>
<keyword evidence="2" id="KW-1185">Reference proteome</keyword>
<name>A0ACB8EGL6_9SAUR</name>
<organism evidence="1 2">
    <name type="scientific">Sphaerodactylus townsendi</name>
    <dbReference type="NCBI Taxonomy" id="933632"/>
    <lineage>
        <taxon>Eukaryota</taxon>
        <taxon>Metazoa</taxon>
        <taxon>Chordata</taxon>
        <taxon>Craniata</taxon>
        <taxon>Vertebrata</taxon>
        <taxon>Euteleostomi</taxon>
        <taxon>Lepidosauria</taxon>
        <taxon>Squamata</taxon>
        <taxon>Bifurcata</taxon>
        <taxon>Gekkota</taxon>
        <taxon>Sphaerodactylidae</taxon>
        <taxon>Sphaerodactylus</taxon>
    </lineage>
</organism>
<comment type="caution">
    <text evidence="1">The sequence shown here is derived from an EMBL/GenBank/DDBJ whole genome shotgun (WGS) entry which is preliminary data.</text>
</comment>